<keyword evidence="1" id="KW-0732">Signal</keyword>
<organism evidence="2 3">
    <name type="scientific">Undibacterium aquatile</name>
    <dbReference type="NCBI Taxonomy" id="1537398"/>
    <lineage>
        <taxon>Bacteria</taxon>
        <taxon>Pseudomonadati</taxon>
        <taxon>Pseudomonadota</taxon>
        <taxon>Betaproteobacteria</taxon>
        <taxon>Burkholderiales</taxon>
        <taxon>Oxalobacteraceae</taxon>
        <taxon>Undibacterium</taxon>
    </lineage>
</organism>
<accession>A0ABR6XIC0</accession>
<sequence length="80" mass="8592">MKTTYLFIAGLISLSTSAVFAAETTTPAPKTRAEVVAELVQARAQGEEVGMEGMIWYEAQKTELAKANAAKKETAKADKK</sequence>
<dbReference type="InterPro" id="IPR025421">
    <property type="entry name" value="DUF4148"/>
</dbReference>
<keyword evidence="3" id="KW-1185">Reference proteome</keyword>
<evidence type="ECO:0000313" key="2">
    <source>
        <dbReference type="EMBL" id="MBC3812644.1"/>
    </source>
</evidence>
<dbReference type="Proteomes" id="UP000637632">
    <property type="component" value="Unassembled WGS sequence"/>
</dbReference>
<reference evidence="2 3" key="1">
    <citation type="submission" date="2020-08" db="EMBL/GenBank/DDBJ databases">
        <title>Novel species isolated from subtropical streams in China.</title>
        <authorList>
            <person name="Lu H."/>
        </authorList>
    </citation>
    <scope>NUCLEOTIDE SEQUENCE [LARGE SCALE GENOMIC DNA]</scope>
    <source>
        <strain evidence="2 3">CCTCC AB 2015119</strain>
    </source>
</reference>
<gene>
    <name evidence="2" type="ORF">H8K26_14440</name>
</gene>
<feature type="chain" id="PRO_5045832527" evidence="1">
    <location>
        <begin position="22"/>
        <end position="80"/>
    </location>
</feature>
<protein>
    <submittedName>
        <fullName evidence="2">DUF4148 domain-containing protein</fullName>
    </submittedName>
</protein>
<proteinExistence type="predicted"/>
<evidence type="ECO:0000256" key="1">
    <source>
        <dbReference type="SAM" id="SignalP"/>
    </source>
</evidence>
<name>A0ABR6XIC0_9BURK</name>
<comment type="caution">
    <text evidence="2">The sequence shown here is derived from an EMBL/GenBank/DDBJ whole genome shotgun (WGS) entry which is preliminary data.</text>
</comment>
<dbReference type="Pfam" id="PF13663">
    <property type="entry name" value="DUF4148"/>
    <property type="match status" value="1"/>
</dbReference>
<evidence type="ECO:0000313" key="3">
    <source>
        <dbReference type="Proteomes" id="UP000637632"/>
    </source>
</evidence>
<dbReference type="RefSeq" id="WP_186897742.1">
    <property type="nucleotide sequence ID" value="NZ_JACOFT010000005.1"/>
</dbReference>
<feature type="signal peptide" evidence="1">
    <location>
        <begin position="1"/>
        <end position="21"/>
    </location>
</feature>
<dbReference type="EMBL" id="JACOFT010000005">
    <property type="protein sequence ID" value="MBC3812644.1"/>
    <property type="molecule type" value="Genomic_DNA"/>
</dbReference>